<evidence type="ECO:0000313" key="2">
    <source>
        <dbReference type="EMBL" id="OAV88105.1"/>
    </source>
</evidence>
<proteinExistence type="predicted"/>
<accession>A0A0C4EI42</accession>
<feature type="region of interest" description="Disordered" evidence="1">
    <location>
        <begin position="1"/>
        <end position="85"/>
    </location>
</feature>
<dbReference type="STRING" id="630390.A0A0C4EI42"/>
<feature type="compositionally biased region" description="Polar residues" evidence="1">
    <location>
        <begin position="23"/>
        <end position="32"/>
    </location>
</feature>
<reference evidence="2" key="2">
    <citation type="submission" date="2016-05" db="EMBL/GenBank/DDBJ databases">
        <title>Comparative analysis highlights variable genome content of wheat rusts and divergence of the mating loci.</title>
        <authorList>
            <person name="Cuomo C.A."/>
            <person name="Bakkeren G."/>
            <person name="Szabo L."/>
            <person name="Khalil H."/>
            <person name="Joly D."/>
            <person name="Goldberg J."/>
            <person name="Young S."/>
            <person name="Zeng Q."/>
            <person name="Fellers J."/>
        </authorList>
    </citation>
    <scope>NUCLEOTIDE SEQUENCE [LARGE SCALE GENOMIC DNA]</scope>
    <source>
        <strain evidence="2">1-1 BBBD Race 1</strain>
    </source>
</reference>
<dbReference type="Proteomes" id="UP000005240">
    <property type="component" value="Unassembled WGS sequence"/>
</dbReference>
<gene>
    <name evidence="2" type="ORF">PTTG_00408</name>
</gene>
<keyword evidence="4" id="KW-1185">Reference proteome</keyword>
<evidence type="ECO:0000256" key="1">
    <source>
        <dbReference type="SAM" id="MobiDB-lite"/>
    </source>
</evidence>
<sequence>MATNGSTKTTNTRKRILDDRTNNVKTTSTASNADAKPTTKAAPLKESSTRPLTRKAFRCRCSAKRQPGLAGPSGQGKAAASKPTAIRRNALRLPKAAASNSTDNGLLEPYDAGHVAKKVRTSEPDDICKENLAEQNLAKQKPFKKDATRAGKPQLSQIQ</sequence>
<feature type="region of interest" description="Disordered" evidence="1">
    <location>
        <begin position="91"/>
        <end position="110"/>
    </location>
</feature>
<feature type="compositionally biased region" description="Basic residues" evidence="1">
    <location>
        <begin position="52"/>
        <end position="63"/>
    </location>
</feature>
<dbReference type="AlphaFoldDB" id="A0A0C4EI42"/>
<dbReference type="VEuPathDB" id="FungiDB:PTTG_00408"/>
<reference evidence="3 4" key="3">
    <citation type="journal article" date="2017" name="G3 (Bethesda)">
        <title>Comparative analysis highlights variable genome content of wheat rusts and divergence of the mating loci.</title>
        <authorList>
            <person name="Cuomo C.A."/>
            <person name="Bakkeren G."/>
            <person name="Khalil H.B."/>
            <person name="Panwar V."/>
            <person name="Joly D."/>
            <person name="Linning R."/>
            <person name="Sakthikumar S."/>
            <person name="Song X."/>
            <person name="Adiconis X."/>
            <person name="Fan L."/>
            <person name="Goldberg J.M."/>
            <person name="Levin J.Z."/>
            <person name="Young S."/>
            <person name="Zeng Q."/>
            <person name="Anikster Y."/>
            <person name="Bruce M."/>
            <person name="Wang M."/>
            <person name="Yin C."/>
            <person name="McCallum B."/>
            <person name="Szabo L.J."/>
            <person name="Hulbert S."/>
            <person name="Chen X."/>
            <person name="Fellers J.P."/>
        </authorList>
    </citation>
    <scope>NUCLEOTIDE SEQUENCE</scope>
    <source>
        <strain evidence="3">isolate 1-1 / race 1 (BBBD)</strain>
        <strain evidence="4">Isolate 1-1 / race 1 (BBBD)</strain>
    </source>
</reference>
<name>A0A0C4EI42_PUCT1</name>
<dbReference type="OrthoDB" id="5590282at2759"/>
<feature type="region of interest" description="Disordered" evidence="1">
    <location>
        <begin position="130"/>
        <end position="159"/>
    </location>
</feature>
<dbReference type="EnsemblFungi" id="PTTG_00408-t43_1">
    <property type="protein sequence ID" value="PTTG_00408-t43_1-p1"/>
    <property type="gene ID" value="PTTG_00408"/>
</dbReference>
<dbReference type="EMBL" id="ADAS02000213">
    <property type="protein sequence ID" value="OAV88105.1"/>
    <property type="molecule type" value="Genomic_DNA"/>
</dbReference>
<evidence type="ECO:0000313" key="4">
    <source>
        <dbReference type="Proteomes" id="UP000005240"/>
    </source>
</evidence>
<organism evidence="2">
    <name type="scientific">Puccinia triticina (isolate 1-1 / race 1 (BBBD))</name>
    <name type="common">Brown leaf rust fungus</name>
    <dbReference type="NCBI Taxonomy" id="630390"/>
    <lineage>
        <taxon>Eukaryota</taxon>
        <taxon>Fungi</taxon>
        <taxon>Dikarya</taxon>
        <taxon>Basidiomycota</taxon>
        <taxon>Pucciniomycotina</taxon>
        <taxon>Pucciniomycetes</taxon>
        <taxon>Pucciniales</taxon>
        <taxon>Pucciniaceae</taxon>
        <taxon>Puccinia</taxon>
    </lineage>
</organism>
<reference evidence="2" key="1">
    <citation type="submission" date="2009-11" db="EMBL/GenBank/DDBJ databases">
        <authorList>
            <consortium name="The Broad Institute Genome Sequencing Platform"/>
            <person name="Ward D."/>
            <person name="Feldgarden M."/>
            <person name="Earl A."/>
            <person name="Young S.K."/>
            <person name="Zeng Q."/>
            <person name="Koehrsen M."/>
            <person name="Alvarado L."/>
            <person name="Berlin A."/>
            <person name="Bochicchio J."/>
            <person name="Borenstein D."/>
            <person name="Chapman S.B."/>
            <person name="Chen Z."/>
            <person name="Engels R."/>
            <person name="Freedman E."/>
            <person name="Gellesch M."/>
            <person name="Goldberg J."/>
            <person name="Griggs A."/>
            <person name="Gujja S."/>
            <person name="Heilman E."/>
            <person name="Heiman D."/>
            <person name="Hepburn T."/>
            <person name="Howarth C."/>
            <person name="Jen D."/>
            <person name="Larson L."/>
            <person name="Lewis B."/>
            <person name="Mehta T."/>
            <person name="Park D."/>
            <person name="Pearson M."/>
            <person name="Roberts A."/>
            <person name="Saif S."/>
            <person name="Shea T."/>
            <person name="Shenoy N."/>
            <person name="Sisk P."/>
            <person name="Stolte C."/>
            <person name="Sykes S."/>
            <person name="Thomson T."/>
            <person name="Walk T."/>
            <person name="White J."/>
            <person name="Yandava C."/>
            <person name="Izard J."/>
            <person name="Baranova O.V."/>
            <person name="Blanton J.M."/>
            <person name="Tanner A.C."/>
            <person name="Dewhirst F.E."/>
            <person name="Haas B."/>
            <person name="Nusbaum C."/>
            <person name="Birren B."/>
        </authorList>
    </citation>
    <scope>NUCLEOTIDE SEQUENCE [LARGE SCALE GENOMIC DNA]</scope>
    <source>
        <strain evidence="2">1-1 BBBD Race 1</strain>
    </source>
</reference>
<feature type="compositionally biased region" description="Polar residues" evidence="1">
    <location>
        <begin position="1"/>
        <end position="10"/>
    </location>
</feature>
<evidence type="ECO:0000313" key="3">
    <source>
        <dbReference type="EnsemblFungi" id="PTTG_00408-t43_1-p1"/>
    </source>
</evidence>
<protein>
    <submittedName>
        <fullName evidence="2 3">Uncharacterized protein</fullName>
    </submittedName>
</protein>
<reference evidence="3" key="4">
    <citation type="submission" date="2025-05" db="UniProtKB">
        <authorList>
            <consortium name="EnsemblFungi"/>
        </authorList>
    </citation>
    <scope>IDENTIFICATION</scope>
    <source>
        <strain evidence="3">isolate 1-1 / race 1 (BBBD)</strain>
    </source>
</reference>